<evidence type="ECO:0000256" key="1">
    <source>
        <dbReference type="ARBA" id="ARBA00022737"/>
    </source>
</evidence>
<keyword evidence="1 5" id="KW-0677">Repeat</keyword>
<evidence type="ECO:0000313" key="10">
    <source>
        <dbReference type="EMBL" id="PQV64992.1"/>
    </source>
</evidence>
<dbReference type="InterPro" id="IPR027417">
    <property type="entry name" value="P-loop_NTPase"/>
</dbReference>
<dbReference type="Gene3D" id="1.10.1780.10">
    <property type="entry name" value="Clp, N-terminal domain"/>
    <property type="match status" value="1"/>
</dbReference>
<evidence type="ECO:0000259" key="9">
    <source>
        <dbReference type="PROSITE" id="PS51903"/>
    </source>
</evidence>
<dbReference type="InterPro" id="IPR003593">
    <property type="entry name" value="AAA+_ATPase"/>
</dbReference>
<dbReference type="SMART" id="SM00382">
    <property type="entry name" value="AAA"/>
    <property type="match status" value="2"/>
</dbReference>
<dbReference type="AlphaFoldDB" id="A0A2S8SW22"/>
<dbReference type="InterPro" id="IPR036628">
    <property type="entry name" value="Clp_N_dom_sf"/>
</dbReference>
<feature type="region of interest" description="Disordered" evidence="7">
    <location>
        <begin position="838"/>
        <end position="869"/>
    </location>
</feature>
<dbReference type="FunFam" id="3.40.50.300:FF:000025">
    <property type="entry name" value="ATP-dependent Clp protease subunit"/>
    <property type="match status" value="1"/>
</dbReference>
<keyword evidence="3 10" id="KW-0067">ATP-binding</keyword>
<dbReference type="InterPro" id="IPR001270">
    <property type="entry name" value="ClpA/B"/>
</dbReference>
<dbReference type="PANTHER" id="PTHR11638">
    <property type="entry name" value="ATP-DEPENDENT CLP PROTEASE"/>
    <property type="match status" value="1"/>
</dbReference>
<evidence type="ECO:0000259" key="8">
    <source>
        <dbReference type="PROSITE" id="PS50151"/>
    </source>
</evidence>
<dbReference type="Pfam" id="PF17871">
    <property type="entry name" value="AAA_lid_9"/>
    <property type="match status" value="1"/>
</dbReference>
<keyword evidence="4" id="KW-0143">Chaperone</keyword>
<evidence type="ECO:0000256" key="5">
    <source>
        <dbReference type="PROSITE-ProRule" id="PRU01251"/>
    </source>
</evidence>
<name>A0A2S8SW22_9BACT</name>
<dbReference type="Proteomes" id="UP000237684">
    <property type="component" value="Unassembled WGS sequence"/>
</dbReference>
<dbReference type="InterPro" id="IPR050130">
    <property type="entry name" value="ClpA_ClpB"/>
</dbReference>
<dbReference type="FunCoup" id="A0A2S8SW22">
    <property type="interactions" value="422"/>
</dbReference>
<dbReference type="InParanoid" id="A0A2S8SW22"/>
<dbReference type="RefSeq" id="WP_105482860.1">
    <property type="nucleotide sequence ID" value="NZ_NIGF01000003.1"/>
</dbReference>
<dbReference type="OrthoDB" id="9803641at2"/>
<dbReference type="GO" id="GO:0006508">
    <property type="term" value="P:proteolysis"/>
    <property type="evidence" value="ECO:0007669"/>
    <property type="project" value="UniProtKB-KW"/>
</dbReference>
<dbReference type="SUPFAM" id="SSF81923">
    <property type="entry name" value="Double Clp-N motif"/>
    <property type="match status" value="1"/>
</dbReference>
<protein>
    <submittedName>
        <fullName evidence="10">ATP-dependent Clp protease ATP-binding subunit ClpC</fullName>
    </submittedName>
</protein>
<dbReference type="Gene3D" id="3.40.50.300">
    <property type="entry name" value="P-loop containing nucleotide triphosphate hydrolases"/>
    <property type="match status" value="2"/>
</dbReference>
<dbReference type="PANTHER" id="PTHR11638:SF18">
    <property type="entry name" value="HEAT SHOCK PROTEIN 104"/>
    <property type="match status" value="1"/>
</dbReference>
<dbReference type="GO" id="GO:0034605">
    <property type="term" value="P:cellular response to heat"/>
    <property type="evidence" value="ECO:0007669"/>
    <property type="project" value="TreeGrafter"/>
</dbReference>
<dbReference type="SUPFAM" id="SSF52540">
    <property type="entry name" value="P-loop containing nucleoside triphosphate hydrolases"/>
    <property type="match status" value="2"/>
</dbReference>
<dbReference type="GO" id="GO:0005524">
    <property type="term" value="F:ATP binding"/>
    <property type="evidence" value="ECO:0007669"/>
    <property type="project" value="UniProtKB-KW"/>
</dbReference>
<feature type="domain" description="UVR" evidence="8">
    <location>
        <begin position="438"/>
        <end position="473"/>
    </location>
</feature>
<dbReference type="InterPro" id="IPR003959">
    <property type="entry name" value="ATPase_AAA_core"/>
</dbReference>
<evidence type="ECO:0000256" key="4">
    <source>
        <dbReference type="ARBA" id="ARBA00023186"/>
    </source>
</evidence>
<keyword evidence="2" id="KW-0547">Nucleotide-binding</keyword>
<evidence type="ECO:0000256" key="2">
    <source>
        <dbReference type="ARBA" id="ARBA00022741"/>
    </source>
</evidence>
<dbReference type="InterPro" id="IPR018368">
    <property type="entry name" value="ClpA/B_CS1"/>
</dbReference>
<feature type="coiled-coil region" evidence="6">
    <location>
        <begin position="434"/>
        <end position="487"/>
    </location>
</feature>
<dbReference type="Pfam" id="PF02861">
    <property type="entry name" value="Clp_N"/>
    <property type="match status" value="1"/>
</dbReference>
<dbReference type="PROSITE" id="PS00870">
    <property type="entry name" value="CLPAB_1"/>
    <property type="match status" value="1"/>
</dbReference>
<feature type="domain" description="Clp R" evidence="9">
    <location>
        <begin position="2"/>
        <end position="145"/>
    </location>
</feature>
<sequence>MWQRFTERARRVILLGQEEAGKMNSGHVGTEHLLLGLVRENEGVAAQVLQKMGVSLPKVRTEIEQEVSPGGADAGGGEPKLTPKAKRVLELAADEARRMRHNYIGTEHLLLALLREKDGLAATVLRRLGLNLEKARSQVMEYLGPDAPTATGKDAGPEKAGVGGGREGRGEAGKTGRSQTPALDSFGRDINQLAQEGKLDPVIGRNPQIDRTIQILCRRTKNNPVLVGEPGVGKTAIVEGLAQRIMSRDVPEPLIDKRIIALDLATVVAGTKYRGEFEERMKRIMSEIRASNGKIIVFIDELHTIIGAGAAEGAIDASNMLKPALARGEMRCIGATTLDEYRKYIEKSGALERRFQMVLVPEPSQEDAIEILKGLRGRYEEFHGVKITDEALKDAVELSQRYITQRQLPDKAIDLIDEAGSRVKLRVALPPKEVRELTRELDEVNIAKEEAVNGDEYEKAAELRDKANELEEKLNAAQEAWQAERTEEDGDEQPKVTEDDIAAIVSEWTGVPVKKLTEAETAKLLRMEDDLHERVIGQHEAITVVSKAVRRGRAGLKDPKRPLGVFMFVGPTGVGKTELARALAEFMFDDESALIRLDMSEYSEHFNVSRMLGSPPGYVGYDEGGQLTEAVRRRPYSVVLFDEIEKAHPDIFNTLLQIFEDGRLTDAQGRVVDFKNTIIIMTSNVGTMELGQGIGFRANEDARGETDSAYRALKGKVMAAYNKQFRPELRNRIDEVLVFHHLDRDEIFRIVDLFSKRITEELGKRDMKLVFLPRAKELLSKEGYDRQFGARPLRRAVQRFVEDPLAERILMGEFKGGETIYVDAQNGEMAFTTEIPEDGGETLVPAAIDGNEETPSPEDQDKFDKLVSE</sequence>
<reference evidence="10 11" key="1">
    <citation type="journal article" date="2018" name="Syst. Appl. Microbiol.">
        <title>Abditibacterium utsteinense sp. nov., the first cultivated member of candidate phylum FBP, isolated from ice-free Antarctic soil samples.</title>
        <authorList>
            <person name="Tahon G."/>
            <person name="Tytgat B."/>
            <person name="Lebbe L."/>
            <person name="Carlier A."/>
            <person name="Willems A."/>
        </authorList>
    </citation>
    <scope>NUCLEOTIDE SEQUENCE [LARGE SCALE GENOMIC DNA]</scope>
    <source>
        <strain evidence="10 11">LMG 29911</strain>
    </source>
</reference>
<proteinExistence type="predicted"/>
<evidence type="ECO:0000313" key="11">
    <source>
        <dbReference type="Proteomes" id="UP000237684"/>
    </source>
</evidence>
<comment type="caution">
    <text evidence="10">The sequence shown here is derived from an EMBL/GenBank/DDBJ whole genome shotgun (WGS) entry which is preliminary data.</text>
</comment>
<dbReference type="CDD" id="cd00009">
    <property type="entry name" value="AAA"/>
    <property type="match status" value="1"/>
</dbReference>
<keyword evidence="6" id="KW-0175">Coiled coil</keyword>
<evidence type="ECO:0000256" key="3">
    <source>
        <dbReference type="ARBA" id="ARBA00022840"/>
    </source>
</evidence>
<evidence type="ECO:0000256" key="6">
    <source>
        <dbReference type="SAM" id="Coils"/>
    </source>
</evidence>
<feature type="compositionally biased region" description="Basic and acidic residues" evidence="7">
    <location>
        <begin position="859"/>
        <end position="869"/>
    </location>
</feature>
<dbReference type="InterPro" id="IPR001943">
    <property type="entry name" value="UVR_dom"/>
</dbReference>
<dbReference type="InterPro" id="IPR041546">
    <property type="entry name" value="ClpA/ClpB_AAA_lid"/>
</dbReference>
<dbReference type="Gene3D" id="1.10.8.60">
    <property type="match status" value="2"/>
</dbReference>
<dbReference type="GO" id="GO:0005737">
    <property type="term" value="C:cytoplasm"/>
    <property type="evidence" value="ECO:0007669"/>
    <property type="project" value="TreeGrafter"/>
</dbReference>
<accession>A0A2S8SW22</accession>
<dbReference type="InterPro" id="IPR019489">
    <property type="entry name" value="Clp_ATPase_C"/>
</dbReference>
<dbReference type="Pfam" id="PF07724">
    <property type="entry name" value="AAA_2"/>
    <property type="match status" value="1"/>
</dbReference>
<keyword evidence="10" id="KW-0645">Protease</keyword>
<dbReference type="GO" id="GO:0008233">
    <property type="term" value="F:peptidase activity"/>
    <property type="evidence" value="ECO:0007669"/>
    <property type="project" value="UniProtKB-KW"/>
</dbReference>
<dbReference type="GO" id="GO:0016887">
    <property type="term" value="F:ATP hydrolysis activity"/>
    <property type="evidence" value="ECO:0007669"/>
    <property type="project" value="InterPro"/>
</dbReference>
<dbReference type="CDD" id="cd19499">
    <property type="entry name" value="RecA-like_ClpB_Hsp104-like"/>
    <property type="match status" value="1"/>
</dbReference>
<gene>
    <name evidence="10" type="ORF">B1R32_103262</name>
</gene>
<dbReference type="Gene3D" id="4.10.860.10">
    <property type="entry name" value="UVR domain"/>
    <property type="match status" value="1"/>
</dbReference>
<dbReference type="Pfam" id="PF10431">
    <property type="entry name" value="ClpB_D2-small"/>
    <property type="match status" value="1"/>
</dbReference>
<keyword evidence="11" id="KW-1185">Reference proteome</keyword>
<dbReference type="InterPro" id="IPR004176">
    <property type="entry name" value="Clp_R_N"/>
</dbReference>
<organism evidence="10 11">
    <name type="scientific">Abditibacterium utsteinense</name>
    <dbReference type="NCBI Taxonomy" id="1960156"/>
    <lineage>
        <taxon>Bacteria</taxon>
        <taxon>Pseudomonadati</taxon>
        <taxon>Abditibacteriota</taxon>
        <taxon>Abditibacteriia</taxon>
        <taxon>Abditibacteriales</taxon>
        <taxon>Abditibacteriaceae</taxon>
        <taxon>Abditibacterium</taxon>
    </lineage>
</organism>
<evidence type="ECO:0000256" key="7">
    <source>
        <dbReference type="SAM" id="MobiDB-lite"/>
    </source>
</evidence>
<dbReference type="SMART" id="SM01086">
    <property type="entry name" value="ClpB_D2-small"/>
    <property type="match status" value="1"/>
</dbReference>
<dbReference type="FunFam" id="3.40.50.300:FF:000010">
    <property type="entry name" value="Chaperone clpB 1, putative"/>
    <property type="match status" value="1"/>
</dbReference>
<dbReference type="EMBL" id="NIGF01000003">
    <property type="protein sequence ID" value="PQV64992.1"/>
    <property type="molecule type" value="Genomic_DNA"/>
</dbReference>
<dbReference type="PRINTS" id="PR00300">
    <property type="entry name" value="CLPPROTEASEA"/>
</dbReference>
<dbReference type="PROSITE" id="PS50151">
    <property type="entry name" value="UVR"/>
    <property type="match status" value="1"/>
</dbReference>
<dbReference type="PROSITE" id="PS51903">
    <property type="entry name" value="CLP_R"/>
    <property type="match status" value="1"/>
</dbReference>
<keyword evidence="10" id="KW-0378">Hydrolase</keyword>
<feature type="region of interest" description="Disordered" evidence="7">
    <location>
        <begin position="145"/>
        <end position="184"/>
    </location>
</feature>
<dbReference type="Pfam" id="PF00004">
    <property type="entry name" value="AAA"/>
    <property type="match status" value="1"/>
</dbReference>